<dbReference type="SUPFAM" id="SSF56112">
    <property type="entry name" value="Protein kinase-like (PK-like)"/>
    <property type="match status" value="1"/>
</dbReference>
<evidence type="ECO:0000313" key="3">
    <source>
        <dbReference type="Proteomes" id="UP000051063"/>
    </source>
</evidence>
<evidence type="ECO:0000259" key="1">
    <source>
        <dbReference type="Pfam" id="PF01636"/>
    </source>
</evidence>
<name>A0ABR5MZS1_BRECH</name>
<dbReference type="Pfam" id="PF01636">
    <property type="entry name" value="APH"/>
    <property type="match status" value="1"/>
</dbReference>
<protein>
    <submittedName>
        <fullName evidence="2">Aminoglycoside phosphotransferase</fullName>
    </submittedName>
</protein>
<dbReference type="Gene3D" id="3.30.200.20">
    <property type="entry name" value="Phosphorylase Kinase, domain 1"/>
    <property type="match status" value="1"/>
</dbReference>
<organism evidence="2 3">
    <name type="scientific">Brevibacillus choshinensis</name>
    <dbReference type="NCBI Taxonomy" id="54911"/>
    <lineage>
        <taxon>Bacteria</taxon>
        <taxon>Bacillati</taxon>
        <taxon>Bacillota</taxon>
        <taxon>Bacilli</taxon>
        <taxon>Bacillales</taxon>
        <taxon>Paenibacillaceae</taxon>
        <taxon>Brevibacillus</taxon>
    </lineage>
</organism>
<proteinExistence type="predicted"/>
<dbReference type="PANTHER" id="PTHR21310">
    <property type="entry name" value="AMINOGLYCOSIDE PHOSPHOTRANSFERASE-RELATED-RELATED"/>
    <property type="match status" value="1"/>
</dbReference>
<dbReference type="Proteomes" id="UP000051063">
    <property type="component" value="Unassembled WGS sequence"/>
</dbReference>
<evidence type="ECO:0000313" key="2">
    <source>
        <dbReference type="EMBL" id="KQL43608.1"/>
    </source>
</evidence>
<dbReference type="Gene3D" id="3.90.1200.10">
    <property type="match status" value="1"/>
</dbReference>
<dbReference type="RefSeq" id="WP_055748151.1">
    <property type="nucleotide sequence ID" value="NZ_LJJB01000015.1"/>
</dbReference>
<dbReference type="EMBL" id="LJJB01000015">
    <property type="protein sequence ID" value="KQL43608.1"/>
    <property type="molecule type" value="Genomic_DNA"/>
</dbReference>
<dbReference type="InterPro" id="IPR051678">
    <property type="entry name" value="AGP_Transferase"/>
</dbReference>
<dbReference type="InterPro" id="IPR011009">
    <property type="entry name" value="Kinase-like_dom_sf"/>
</dbReference>
<keyword evidence="3" id="KW-1185">Reference proteome</keyword>
<reference evidence="2 3" key="1">
    <citation type="submission" date="2015-09" db="EMBL/GenBank/DDBJ databases">
        <title>Genome sequencing project for genomic taxonomy and phylogenomics of Bacillus-like bacteria.</title>
        <authorList>
            <person name="Liu B."/>
            <person name="Wang J."/>
            <person name="Zhu Y."/>
            <person name="Liu G."/>
            <person name="Chen Q."/>
            <person name="Chen Z."/>
            <person name="Lan J."/>
            <person name="Che J."/>
            <person name="Ge C."/>
            <person name="Shi H."/>
            <person name="Pan Z."/>
            <person name="Liu X."/>
        </authorList>
    </citation>
    <scope>NUCLEOTIDE SEQUENCE [LARGE SCALE GENOMIC DNA]</scope>
    <source>
        <strain evidence="2 3">DSM 8552</strain>
    </source>
</reference>
<sequence>MANTNQWDADWEVSEELVQRLIYSQFPELTSMRIKLIGNGWDNTVYLVGDEYIFRFPRRNVAIDLIKMEGRLLPKLADYMTIPCPQPLFYGQGNDEYPMPFLGYTYVSGEFPLGVADEQRAASATALARFLKKLHTFPPQLARESGAPYDHRNLRDVAGRKEKMRRFFADLNDHMQEEERLAMAGYLDQVQTDPVQQPDVFLHGDLHFKNMLVDEQGKVSGIIDWGDMNVGHPACDLSVAYSFLPPQARPLFFAEYGEVEEETKRLARMIAVYIPMLIWMQAIADQDEKVADEARATIKRALADEEPF</sequence>
<gene>
    <name evidence="2" type="ORF">AN963_29685</name>
</gene>
<dbReference type="InterPro" id="IPR002575">
    <property type="entry name" value="Aminoglycoside_PTrfase"/>
</dbReference>
<dbReference type="PANTHER" id="PTHR21310:SF42">
    <property type="entry name" value="BIFUNCTIONAL AAC_APH"/>
    <property type="match status" value="1"/>
</dbReference>
<accession>A0ABR5MZS1</accession>
<feature type="domain" description="Aminoglycoside phosphotransferase" evidence="1">
    <location>
        <begin position="34"/>
        <end position="261"/>
    </location>
</feature>
<comment type="caution">
    <text evidence="2">The sequence shown here is derived from an EMBL/GenBank/DDBJ whole genome shotgun (WGS) entry which is preliminary data.</text>
</comment>